<gene>
    <name evidence="6" type="ORF">IWQ60_004953</name>
</gene>
<dbReference type="Pfam" id="PF15786">
    <property type="entry name" value="PET117"/>
    <property type="match status" value="1"/>
</dbReference>
<keyword evidence="5" id="KW-0812">Transmembrane</keyword>
<dbReference type="GO" id="GO:0033617">
    <property type="term" value="P:mitochondrial respiratory chain complex IV assembly"/>
    <property type="evidence" value="ECO:0007669"/>
    <property type="project" value="TreeGrafter"/>
</dbReference>
<evidence type="ECO:0000256" key="2">
    <source>
        <dbReference type="ARBA" id="ARBA00008197"/>
    </source>
</evidence>
<dbReference type="OrthoDB" id="76305at2759"/>
<keyword evidence="3" id="KW-0809">Transit peptide</keyword>
<dbReference type="Proteomes" id="UP001150569">
    <property type="component" value="Unassembled WGS sequence"/>
</dbReference>
<comment type="caution">
    <text evidence="6">The sequence shown here is derived from an EMBL/GenBank/DDBJ whole genome shotgun (WGS) entry which is preliminary data.</text>
</comment>
<dbReference type="PANTHER" id="PTHR28163:SF1">
    <property type="entry name" value="PROTEIN PET117 HOMOLOG, MITOCHONDRIAL"/>
    <property type="match status" value="1"/>
</dbReference>
<reference evidence="6" key="1">
    <citation type="submission" date="2022-07" db="EMBL/GenBank/DDBJ databases">
        <title>Phylogenomic reconstructions and comparative analyses of Kickxellomycotina fungi.</title>
        <authorList>
            <person name="Reynolds N.K."/>
            <person name="Stajich J.E."/>
            <person name="Barry K."/>
            <person name="Grigoriev I.V."/>
            <person name="Crous P."/>
            <person name="Smith M.E."/>
        </authorList>
    </citation>
    <scope>NUCLEOTIDE SEQUENCE</scope>
    <source>
        <strain evidence="6">RSA 861</strain>
    </source>
</reference>
<keyword evidence="5" id="KW-0472">Membrane</keyword>
<keyword evidence="4" id="KW-0496">Mitochondrion</keyword>
<keyword evidence="7" id="KW-1185">Reference proteome</keyword>
<dbReference type="PANTHER" id="PTHR28163">
    <property type="entry name" value="PROTEIN PET117 HOMOLOG, MITOCHONDRIAL"/>
    <property type="match status" value="1"/>
</dbReference>
<sequence length="74" mass="8585">MSRGGKVAVVGSLIFSGLVIYGVHYQQRKERETMHYGVIKDAERQRLKKLQNLQDLEAQRALQTELEKDQSVRR</sequence>
<evidence type="ECO:0008006" key="8">
    <source>
        <dbReference type="Google" id="ProtNLM"/>
    </source>
</evidence>
<evidence type="ECO:0000256" key="3">
    <source>
        <dbReference type="ARBA" id="ARBA00022946"/>
    </source>
</evidence>
<evidence type="ECO:0000313" key="7">
    <source>
        <dbReference type="Proteomes" id="UP001150569"/>
    </source>
</evidence>
<evidence type="ECO:0000256" key="4">
    <source>
        <dbReference type="ARBA" id="ARBA00023128"/>
    </source>
</evidence>
<organism evidence="6 7">
    <name type="scientific">Tieghemiomyces parasiticus</name>
    <dbReference type="NCBI Taxonomy" id="78921"/>
    <lineage>
        <taxon>Eukaryota</taxon>
        <taxon>Fungi</taxon>
        <taxon>Fungi incertae sedis</taxon>
        <taxon>Zoopagomycota</taxon>
        <taxon>Kickxellomycotina</taxon>
        <taxon>Dimargaritomycetes</taxon>
        <taxon>Dimargaritales</taxon>
        <taxon>Dimargaritaceae</taxon>
        <taxon>Tieghemiomyces</taxon>
    </lineage>
</organism>
<accession>A0A9W8AAF2</accession>
<name>A0A9W8AAF2_9FUNG</name>
<evidence type="ECO:0000256" key="5">
    <source>
        <dbReference type="SAM" id="Phobius"/>
    </source>
</evidence>
<keyword evidence="5" id="KW-1133">Transmembrane helix</keyword>
<comment type="similarity">
    <text evidence="2">Belongs to the PET117 family.</text>
</comment>
<protein>
    <recommendedName>
        <fullName evidence="8">Cytochrome c oxidase assembly protein</fullName>
    </recommendedName>
</protein>
<dbReference type="GO" id="GO:0005739">
    <property type="term" value="C:mitochondrion"/>
    <property type="evidence" value="ECO:0007669"/>
    <property type="project" value="UniProtKB-SubCell"/>
</dbReference>
<evidence type="ECO:0000313" key="6">
    <source>
        <dbReference type="EMBL" id="KAJ1924806.1"/>
    </source>
</evidence>
<dbReference type="EMBL" id="JANBPT010000253">
    <property type="protein sequence ID" value="KAJ1924806.1"/>
    <property type="molecule type" value="Genomic_DNA"/>
</dbReference>
<evidence type="ECO:0000256" key="1">
    <source>
        <dbReference type="ARBA" id="ARBA00004173"/>
    </source>
</evidence>
<proteinExistence type="inferred from homology"/>
<dbReference type="InterPro" id="IPR031568">
    <property type="entry name" value="Pet117"/>
</dbReference>
<comment type="subcellular location">
    <subcellularLocation>
        <location evidence="1">Mitochondrion</location>
    </subcellularLocation>
</comment>
<feature type="transmembrane region" description="Helical" evidence="5">
    <location>
        <begin position="6"/>
        <end position="25"/>
    </location>
</feature>
<dbReference type="AlphaFoldDB" id="A0A9W8AAF2"/>